<feature type="domain" description="Beta-galactosidase C-terminal" evidence="9">
    <location>
        <begin position="615"/>
        <end position="673"/>
    </location>
</feature>
<reference evidence="11" key="1">
    <citation type="journal article" date="2019" name="Int. J. Syst. Evol. Microbiol.">
        <title>The Global Catalogue of Microorganisms (GCM) 10K type strain sequencing project: providing services to taxonomists for standard genome sequencing and annotation.</title>
        <authorList>
            <consortium name="The Broad Institute Genomics Platform"/>
            <consortium name="The Broad Institute Genome Sequencing Center for Infectious Disease"/>
            <person name="Wu L."/>
            <person name="Ma J."/>
        </authorList>
    </citation>
    <scope>NUCLEOTIDE SEQUENCE [LARGE SCALE GENOMIC DNA]</scope>
    <source>
        <strain evidence="11">CGMCC 4.1437</strain>
    </source>
</reference>
<proteinExistence type="inferred from homology"/>
<evidence type="ECO:0000256" key="5">
    <source>
        <dbReference type="ARBA" id="ARBA00023295"/>
    </source>
</evidence>
<keyword evidence="11" id="KW-1185">Reference proteome</keyword>
<evidence type="ECO:0000256" key="1">
    <source>
        <dbReference type="ARBA" id="ARBA00001412"/>
    </source>
</evidence>
<dbReference type="InterPro" id="IPR013739">
    <property type="entry name" value="Beta_galactosidase_C"/>
</dbReference>
<dbReference type="Gene3D" id="2.60.40.1180">
    <property type="entry name" value="Golgi alpha-mannosidase II"/>
    <property type="match status" value="1"/>
</dbReference>
<gene>
    <name evidence="10" type="ORF">ACFP3U_23795</name>
</gene>
<dbReference type="InterPro" id="IPR029062">
    <property type="entry name" value="Class_I_gatase-like"/>
</dbReference>
<evidence type="ECO:0000259" key="7">
    <source>
        <dbReference type="Pfam" id="PF02449"/>
    </source>
</evidence>
<feature type="domain" description="Glycoside hydrolase family 42 N-terminal" evidence="7">
    <location>
        <begin position="28"/>
        <end position="396"/>
    </location>
</feature>
<dbReference type="Gene3D" id="3.20.20.80">
    <property type="entry name" value="Glycosidases"/>
    <property type="match status" value="1"/>
</dbReference>
<comment type="caution">
    <text evidence="10">The sequence shown here is derived from an EMBL/GenBank/DDBJ whole genome shotgun (WGS) entry which is preliminary data.</text>
</comment>
<dbReference type="EMBL" id="JBHSOF010000034">
    <property type="protein sequence ID" value="MFC5665988.1"/>
    <property type="molecule type" value="Genomic_DNA"/>
</dbReference>
<accession>A0ABW0X8E9</accession>
<keyword evidence="4 6" id="KW-0378">Hydrolase</keyword>
<comment type="catalytic activity">
    <reaction evidence="1 6">
        <text>Hydrolysis of terminal non-reducing beta-D-galactose residues in beta-D-galactosides.</text>
        <dbReference type="EC" id="3.2.1.23"/>
    </reaction>
</comment>
<dbReference type="InterPro" id="IPR017853">
    <property type="entry name" value="GH"/>
</dbReference>
<evidence type="ECO:0000313" key="10">
    <source>
        <dbReference type="EMBL" id="MFC5665988.1"/>
    </source>
</evidence>
<dbReference type="InterPro" id="IPR013529">
    <property type="entry name" value="Glyco_hydro_42_N"/>
</dbReference>
<organism evidence="10 11">
    <name type="scientific">Kitasatospora misakiensis</name>
    <dbReference type="NCBI Taxonomy" id="67330"/>
    <lineage>
        <taxon>Bacteria</taxon>
        <taxon>Bacillati</taxon>
        <taxon>Actinomycetota</taxon>
        <taxon>Actinomycetes</taxon>
        <taxon>Kitasatosporales</taxon>
        <taxon>Streptomycetaceae</taxon>
        <taxon>Kitasatospora</taxon>
    </lineage>
</organism>
<evidence type="ECO:0000259" key="9">
    <source>
        <dbReference type="Pfam" id="PF08533"/>
    </source>
</evidence>
<feature type="domain" description="Beta-galactosidase trimerisation" evidence="8">
    <location>
        <begin position="409"/>
        <end position="605"/>
    </location>
</feature>
<dbReference type="Pfam" id="PF08533">
    <property type="entry name" value="Glyco_hydro_42C"/>
    <property type="match status" value="1"/>
</dbReference>
<dbReference type="Proteomes" id="UP001595975">
    <property type="component" value="Unassembled WGS sequence"/>
</dbReference>
<evidence type="ECO:0000256" key="4">
    <source>
        <dbReference type="ARBA" id="ARBA00022801"/>
    </source>
</evidence>
<sequence>MPENTTDRTTDRTAGLRRRLGGLAFGGDWNPEQWSAAVRAEDYELMAEAGVNLVTVGVFAWSKVEPERDRFDFSFYDRLLDELADRGITADLATMTASPPPWLTEEHPEILPVTADGLRLSPGARQQYCPSSPVYRDRATRLVEQLATRYAGHPALGLWHINNEYGCHVAACYCDVSAADFRNWLRGRYDDIDALNDAWTTEVWAQRYTRFEQILPPRTTPYVANPAQQLDYQRFSDQAMLTCYELEREVLRRHSPDIPVTTNFMAGFKPVDQHAWGPRTDIASIDAYPDPHDPRAHIAAGLAYDVLRGARGGDPWMLMEQAAGAVSWRPANGVKQPGRMRLWSWQAVAHGADAVLFFQWRQSRGGSEKFHSAMVPHAGPDTRVFREITELGRELAAAPDLAGSRVHNRAAVLLDWDSWWALELDSHPVDNLRQLDRLLDCYAPLFELGIPVDVVRPDADLSGYRLLVAPSLYLLSEEDGARLTEWTAAGGHLLATFFTGIVDDFDRVHLGGYPGPLREALGIRVEEFQAQAEGETSSLSVSGTADLWREDLRLEGATAELAFADGSPAATLHHHGSGTARYVATRLDPATMRDLIARAAAEADVHPVLPDLPHGVQAALRHGDDQRYLILLNHTDQPQHITLPKDTWQEHLLLAQTHADTLELPAHGVAVLRTPAEPEH</sequence>
<dbReference type="RefSeq" id="WP_380227660.1">
    <property type="nucleotide sequence ID" value="NZ_JBHSOF010000034.1"/>
</dbReference>
<dbReference type="Gene3D" id="3.40.50.880">
    <property type="match status" value="1"/>
</dbReference>
<comment type="similarity">
    <text evidence="2 6">Belongs to the glycosyl hydrolase 42 family.</text>
</comment>
<dbReference type="SUPFAM" id="SSF51011">
    <property type="entry name" value="Glycosyl hydrolase domain"/>
    <property type="match status" value="1"/>
</dbReference>
<evidence type="ECO:0000256" key="2">
    <source>
        <dbReference type="ARBA" id="ARBA00005940"/>
    </source>
</evidence>
<evidence type="ECO:0000256" key="3">
    <source>
        <dbReference type="ARBA" id="ARBA00012756"/>
    </source>
</evidence>
<dbReference type="InterPro" id="IPR013780">
    <property type="entry name" value="Glyco_hydro_b"/>
</dbReference>
<dbReference type="Pfam" id="PF02449">
    <property type="entry name" value="Glyco_hydro_42"/>
    <property type="match status" value="1"/>
</dbReference>
<keyword evidence="5 6" id="KW-0326">Glycosidase</keyword>
<dbReference type="InterPro" id="IPR003476">
    <property type="entry name" value="Glyco_hydro_42"/>
</dbReference>
<dbReference type="PANTHER" id="PTHR36447:SF1">
    <property type="entry name" value="BETA-GALACTOSIDASE GANA"/>
    <property type="match status" value="1"/>
</dbReference>
<dbReference type="InterPro" id="IPR013738">
    <property type="entry name" value="Beta_galactosidase_Trimer"/>
</dbReference>
<dbReference type="PIRSF" id="PIRSF001084">
    <property type="entry name" value="B-galactosidase"/>
    <property type="match status" value="1"/>
</dbReference>
<dbReference type="Pfam" id="PF08532">
    <property type="entry name" value="Glyco_hydro_42M"/>
    <property type="match status" value="1"/>
</dbReference>
<evidence type="ECO:0000259" key="8">
    <source>
        <dbReference type="Pfam" id="PF08532"/>
    </source>
</evidence>
<dbReference type="GO" id="GO:0004565">
    <property type="term" value="F:beta-galactosidase activity"/>
    <property type="evidence" value="ECO:0007669"/>
    <property type="project" value="UniProtKB-EC"/>
</dbReference>
<dbReference type="PANTHER" id="PTHR36447">
    <property type="entry name" value="BETA-GALACTOSIDASE GANA"/>
    <property type="match status" value="1"/>
</dbReference>
<name>A0ABW0X8E9_9ACTN</name>
<evidence type="ECO:0000313" key="11">
    <source>
        <dbReference type="Proteomes" id="UP001595975"/>
    </source>
</evidence>
<protein>
    <recommendedName>
        <fullName evidence="3 6">Beta-galactosidase</fullName>
        <shortName evidence="6">Beta-gal</shortName>
        <ecNumber evidence="3 6">3.2.1.23</ecNumber>
    </recommendedName>
</protein>
<evidence type="ECO:0000256" key="6">
    <source>
        <dbReference type="PIRNR" id="PIRNR001084"/>
    </source>
</evidence>
<dbReference type="SUPFAM" id="SSF51445">
    <property type="entry name" value="(Trans)glycosidases"/>
    <property type="match status" value="1"/>
</dbReference>
<dbReference type="SUPFAM" id="SSF52317">
    <property type="entry name" value="Class I glutamine amidotransferase-like"/>
    <property type="match status" value="1"/>
</dbReference>
<dbReference type="EC" id="3.2.1.23" evidence="3 6"/>
<dbReference type="CDD" id="cd03143">
    <property type="entry name" value="A4_beta-galactosidase_middle_domain"/>
    <property type="match status" value="1"/>
</dbReference>